<keyword evidence="1" id="KW-0805">Transcription regulation</keyword>
<keyword evidence="9" id="KW-1185">Reference proteome</keyword>
<feature type="domain" description="IclR-ED" evidence="7">
    <location>
        <begin position="73"/>
        <end position="256"/>
    </location>
</feature>
<dbReference type="Gene3D" id="3.30.450.40">
    <property type="match status" value="1"/>
</dbReference>
<evidence type="ECO:0000256" key="3">
    <source>
        <dbReference type="ARBA" id="ARBA00023163"/>
    </source>
</evidence>
<keyword evidence="3" id="KW-0804">Transcription</keyword>
<geneLocation type="plasmid" evidence="8 9">
    <name>unnamed1</name>
</geneLocation>
<reference evidence="8 9" key="1">
    <citation type="submission" date="2020-02" db="EMBL/GenBank/DDBJ databases">
        <title>Paenibacillus sp. nov., isolated from rhizosphere soil of tomato.</title>
        <authorList>
            <person name="Weon H.-Y."/>
            <person name="Lee S.A."/>
        </authorList>
    </citation>
    <scope>NUCLEOTIDE SEQUENCE [LARGE SCALE GENOMIC DNA]</scope>
    <source>
        <strain evidence="8 9">14171R-81</strain>
        <plasmid evidence="8 9">unnamed1</plasmid>
    </source>
</reference>
<dbReference type="CDD" id="cd00090">
    <property type="entry name" value="HTH_ARSR"/>
    <property type="match status" value="1"/>
</dbReference>
<evidence type="ECO:0000256" key="2">
    <source>
        <dbReference type="ARBA" id="ARBA00023125"/>
    </source>
</evidence>
<dbReference type="RefSeq" id="WP_162645669.1">
    <property type="nucleotide sequence ID" value="NZ_CP048287.1"/>
</dbReference>
<protein>
    <recommendedName>
        <fullName evidence="5">Glycerol operon regulatory protein</fullName>
    </recommendedName>
</protein>
<accession>A0A6C0PCE0</accession>
<proteinExistence type="predicted"/>
<dbReference type="InterPro" id="IPR011991">
    <property type="entry name" value="ArsR-like_HTH"/>
</dbReference>
<dbReference type="SUPFAM" id="SSF46785">
    <property type="entry name" value="Winged helix' DNA-binding domain"/>
    <property type="match status" value="1"/>
</dbReference>
<dbReference type="AlphaFoldDB" id="A0A6C0PCE0"/>
<dbReference type="FunFam" id="1.10.10.10:FF:000056">
    <property type="entry name" value="IclR family transcriptional regulator"/>
    <property type="match status" value="1"/>
</dbReference>
<dbReference type="Pfam" id="PF09339">
    <property type="entry name" value="HTH_IclR"/>
    <property type="match status" value="1"/>
</dbReference>
<dbReference type="InterPro" id="IPR036390">
    <property type="entry name" value="WH_DNA-bd_sf"/>
</dbReference>
<dbReference type="PANTHER" id="PTHR30136:SF24">
    <property type="entry name" value="HTH-TYPE TRANSCRIPTIONAL REPRESSOR ALLR"/>
    <property type="match status" value="1"/>
</dbReference>
<dbReference type="GO" id="GO:0003700">
    <property type="term" value="F:DNA-binding transcription factor activity"/>
    <property type="evidence" value="ECO:0007669"/>
    <property type="project" value="TreeGrafter"/>
</dbReference>
<dbReference type="PANTHER" id="PTHR30136">
    <property type="entry name" value="HELIX-TURN-HELIX TRANSCRIPTIONAL REGULATOR, ICLR FAMILY"/>
    <property type="match status" value="1"/>
</dbReference>
<dbReference type="Gene3D" id="1.10.10.10">
    <property type="entry name" value="Winged helix-like DNA-binding domain superfamily/Winged helix DNA-binding domain"/>
    <property type="match status" value="1"/>
</dbReference>
<dbReference type="GO" id="GO:0045892">
    <property type="term" value="P:negative regulation of DNA-templated transcription"/>
    <property type="evidence" value="ECO:0007669"/>
    <property type="project" value="TreeGrafter"/>
</dbReference>
<keyword evidence="2" id="KW-0238">DNA-binding</keyword>
<dbReference type="SMART" id="SM00346">
    <property type="entry name" value="HTH_ICLR"/>
    <property type="match status" value="1"/>
</dbReference>
<evidence type="ECO:0000256" key="1">
    <source>
        <dbReference type="ARBA" id="ARBA00023015"/>
    </source>
</evidence>
<dbReference type="InterPro" id="IPR029016">
    <property type="entry name" value="GAF-like_dom_sf"/>
</dbReference>
<keyword evidence="8" id="KW-0614">Plasmid</keyword>
<name>A0A6C0PCE0_9BACL</name>
<feature type="domain" description="HTH iclR-type" evidence="6">
    <location>
        <begin position="11"/>
        <end position="72"/>
    </location>
</feature>
<dbReference type="PROSITE" id="PS51078">
    <property type="entry name" value="ICLR_ED"/>
    <property type="match status" value="1"/>
</dbReference>
<dbReference type="InterPro" id="IPR014757">
    <property type="entry name" value="Tscrpt_reg_IclR_C"/>
</dbReference>
<dbReference type="GO" id="GO:0003677">
    <property type="term" value="F:DNA binding"/>
    <property type="evidence" value="ECO:0007669"/>
    <property type="project" value="UniProtKB-KW"/>
</dbReference>
<evidence type="ECO:0000259" key="7">
    <source>
        <dbReference type="PROSITE" id="PS51078"/>
    </source>
</evidence>
<organism evidence="8 9">
    <name type="scientific">Paenibacillus rhizovicinus</name>
    <dbReference type="NCBI Taxonomy" id="2704463"/>
    <lineage>
        <taxon>Bacteria</taxon>
        <taxon>Bacillati</taxon>
        <taxon>Bacillota</taxon>
        <taxon>Bacilli</taxon>
        <taxon>Bacillales</taxon>
        <taxon>Paenibacillaceae</taxon>
        <taxon>Paenibacillus</taxon>
    </lineage>
</organism>
<evidence type="ECO:0000313" key="9">
    <source>
        <dbReference type="Proteomes" id="UP000479114"/>
    </source>
</evidence>
<dbReference type="Proteomes" id="UP000479114">
    <property type="component" value="Plasmid unnamed1"/>
</dbReference>
<dbReference type="InterPro" id="IPR005471">
    <property type="entry name" value="Tscrpt_reg_IclR_N"/>
</dbReference>
<dbReference type="InterPro" id="IPR050707">
    <property type="entry name" value="HTH_MetabolicPath_Reg"/>
</dbReference>
<dbReference type="InterPro" id="IPR036388">
    <property type="entry name" value="WH-like_DNA-bd_sf"/>
</dbReference>
<dbReference type="PROSITE" id="PS51077">
    <property type="entry name" value="HTH_ICLR"/>
    <property type="match status" value="1"/>
</dbReference>
<dbReference type="SUPFAM" id="SSF55781">
    <property type="entry name" value="GAF domain-like"/>
    <property type="match status" value="1"/>
</dbReference>
<evidence type="ECO:0000256" key="5">
    <source>
        <dbReference type="ARBA" id="ARBA00070406"/>
    </source>
</evidence>
<sequence>MDNKSSNRYAVPALEKSLSILESLAQSREPLSMPEIAARIKVPKTSIFMILSTLEEHGYIEKTTEGKFRLTLKLYDLGQTVLDKLDIRDIARPVMQELADQLEYTVHLASLIDGKAVYIEKVQGPSFVQFSTHIGQAWHLHNSGVGKAIAAFLPPQELDHILMKHGLPATTPNTMVNANEFKDFLESVRSLGYAIEDEEGEQGIRCIAAPVFDHNGRVVGSVSITSVRVNLPSQKFSEVGKLVQNKALLISSKLGYKTNQTNQSLAAE</sequence>
<evidence type="ECO:0000256" key="4">
    <source>
        <dbReference type="ARBA" id="ARBA00058938"/>
    </source>
</evidence>
<evidence type="ECO:0000313" key="8">
    <source>
        <dbReference type="EMBL" id="QHW35523.1"/>
    </source>
</evidence>
<dbReference type="EMBL" id="CP048287">
    <property type="protein sequence ID" value="QHW35523.1"/>
    <property type="molecule type" value="Genomic_DNA"/>
</dbReference>
<dbReference type="Pfam" id="PF01614">
    <property type="entry name" value="IclR_C"/>
    <property type="match status" value="1"/>
</dbReference>
<dbReference type="KEGG" id="prz:GZH47_32060"/>
<comment type="function">
    <text evidence="4">May be an activator protein for the gylABX operon.</text>
</comment>
<gene>
    <name evidence="8" type="ORF">GZH47_32060</name>
</gene>
<evidence type="ECO:0000259" key="6">
    <source>
        <dbReference type="PROSITE" id="PS51077"/>
    </source>
</evidence>